<keyword evidence="2" id="KW-0677">Repeat</keyword>
<reference evidence="3 4" key="1">
    <citation type="journal article" date="2018" name="Mol. Genet. Genomics">
        <title>The red deer Cervus elaphus genome CerEla1.0: sequencing, annotating, genes, and chromosomes.</title>
        <authorList>
            <person name="Bana N.A."/>
            <person name="Nyiri A."/>
            <person name="Nagy J."/>
            <person name="Frank K."/>
            <person name="Nagy T."/>
            <person name="Steger V."/>
            <person name="Schiller M."/>
            <person name="Lakatos P."/>
            <person name="Sugar L."/>
            <person name="Horn P."/>
            <person name="Barta E."/>
            <person name="Orosz L."/>
        </authorList>
    </citation>
    <scope>NUCLEOTIDE SEQUENCE [LARGE SCALE GENOMIC DNA]</scope>
    <source>
        <strain evidence="3">Hungarian</strain>
    </source>
</reference>
<evidence type="ECO:0000313" key="4">
    <source>
        <dbReference type="Proteomes" id="UP000242450"/>
    </source>
</evidence>
<dbReference type="SUPFAM" id="SSF52047">
    <property type="entry name" value="RNI-like"/>
    <property type="match status" value="1"/>
</dbReference>
<gene>
    <name evidence="3" type="ORF">Celaphus_00018152</name>
</gene>
<dbReference type="InterPro" id="IPR050694">
    <property type="entry name" value="LRRC14/PRAME"/>
</dbReference>
<keyword evidence="4" id="KW-1185">Reference proteome</keyword>
<dbReference type="GO" id="GO:0005737">
    <property type="term" value="C:cytoplasm"/>
    <property type="evidence" value="ECO:0007669"/>
    <property type="project" value="TreeGrafter"/>
</dbReference>
<dbReference type="Proteomes" id="UP000242450">
    <property type="component" value="Chromosome 25"/>
</dbReference>
<dbReference type="EMBL" id="MKHE01000025">
    <property type="protein sequence ID" value="OWK02368.1"/>
    <property type="molecule type" value="Genomic_DNA"/>
</dbReference>
<dbReference type="AlphaFoldDB" id="A0A212C8Q8"/>
<evidence type="ECO:0000256" key="1">
    <source>
        <dbReference type="ARBA" id="ARBA00022614"/>
    </source>
</evidence>
<dbReference type="OrthoDB" id="8875973at2759"/>
<evidence type="ECO:0008006" key="5">
    <source>
        <dbReference type="Google" id="ProtNLM"/>
    </source>
</evidence>
<proteinExistence type="predicted"/>
<evidence type="ECO:0000313" key="3">
    <source>
        <dbReference type="EMBL" id="OWK02368.1"/>
    </source>
</evidence>
<dbReference type="Gene3D" id="3.80.10.10">
    <property type="entry name" value="Ribonuclease Inhibitor"/>
    <property type="match status" value="1"/>
</dbReference>
<organism evidence="3 4">
    <name type="scientific">Cervus elaphus hippelaphus</name>
    <name type="common">European red deer</name>
    <dbReference type="NCBI Taxonomy" id="46360"/>
    <lineage>
        <taxon>Eukaryota</taxon>
        <taxon>Metazoa</taxon>
        <taxon>Chordata</taxon>
        <taxon>Craniata</taxon>
        <taxon>Vertebrata</taxon>
        <taxon>Euteleostomi</taxon>
        <taxon>Mammalia</taxon>
        <taxon>Eutheria</taxon>
        <taxon>Laurasiatheria</taxon>
        <taxon>Artiodactyla</taxon>
        <taxon>Ruminantia</taxon>
        <taxon>Pecora</taxon>
        <taxon>Cervidae</taxon>
        <taxon>Cervinae</taxon>
        <taxon>Cervus</taxon>
    </lineage>
</organism>
<dbReference type="PANTHER" id="PTHR14224">
    <property type="entry name" value="SIMILAR TO PREFERENTIALLY EXPRESSED ANTIGEN IN MELANOMA-LIKE 3"/>
    <property type="match status" value="1"/>
</dbReference>
<comment type="caution">
    <text evidence="3">The sequence shown here is derived from an EMBL/GenBank/DDBJ whole genome shotgun (WGS) entry which is preliminary data.</text>
</comment>
<evidence type="ECO:0000256" key="2">
    <source>
        <dbReference type="ARBA" id="ARBA00022737"/>
    </source>
</evidence>
<dbReference type="PANTHER" id="PTHR14224:SF27">
    <property type="entry name" value="LEUCINE-RICH REPEAT-CONTAINING PROTEIN 14B"/>
    <property type="match status" value="1"/>
</dbReference>
<keyword evidence="1" id="KW-0433">Leucine-rich repeat</keyword>
<name>A0A212C8Q8_CEREH</name>
<dbReference type="InterPro" id="IPR032675">
    <property type="entry name" value="LRR_dom_sf"/>
</dbReference>
<protein>
    <recommendedName>
        <fullName evidence="5">LRRC14</fullName>
    </recommendedName>
</protein>
<sequence length="324" mass="35622">MQSLRFISAEALVSHPPRAQQSLDAVAHNLYPLLFKASYLLEQSAVVHNVRLHAGHVQQLLAQGGFPRLVSLTLPAKAFDAPPAGTPAPYGEELLLASISRALSGMTQLTELHTPLRVLDVGNCALNHEDMTFLANCIHAAHLEVLDLSGHCLVDLFPATFHRLLGQAAPTLRALTLEECGLEDRHVGALSLALGTCRRLRELRFLGNPLSGRALRRLFAALCELPRLRCVEFPVPRDCYPEGSAYPQDELAMSKFDQQKYDAIAADLRAVLLRAGRDDIQVSTPLFGSFDPDIQETSNELGAFLLQAFKTALENFSRVLKQME</sequence>
<accession>A0A212C8Q8</accession>